<accession>A4S9G4</accession>
<dbReference type="GeneID" id="5005958"/>
<proteinExistence type="predicted"/>
<dbReference type="PANTHER" id="PTHR34681">
    <property type="entry name" value="UVEAL AUTOANTIGEN WITH COILED-COIL/ANKYRIN"/>
    <property type="match status" value="1"/>
</dbReference>
<dbReference type="OMA" id="LQDWRFK"/>
<dbReference type="KEGG" id="olu:OSTLU_28193"/>
<sequence length="96" mass="11139">METEVRQLKDHQQTREELLNRVHALKTELQDWRYKMDNQVKNYKGELASLKETLSSEVQALRKELEETSDRLKRSIVSTSSVSTGHSPGLHRLPPP</sequence>
<evidence type="ECO:0000256" key="1">
    <source>
        <dbReference type="SAM" id="MobiDB-lite"/>
    </source>
</evidence>
<name>A4S9G4_OSTLU</name>
<dbReference type="Gramene" id="ABP00223">
    <property type="protein sequence ID" value="ABP00223"/>
    <property type="gene ID" value="OSTLU_28193"/>
</dbReference>
<dbReference type="EMBL" id="CP000596">
    <property type="protein sequence ID" value="ABP00223.1"/>
    <property type="molecule type" value="Genomic_DNA"/>
</dbReference>
<dbReference type="PANTHER" id="PTHR34681:SF2">
    <property type="entry name" value="UVEAL AUTOANTIGEN WITH COILED-COIL_ANKYRIN"/>
    <property type="match status" value="1"/>
</dbReference>
<gene>
    <name evidence="2" type="ORF">OSTLU_28193</name>
</gene>
<dbReference type="RefSeq" id="XP_001421929.1">
    <property type="nucleotide sequence ID" value="XM_001421892.1"/>
</dbReference>
<protein>
    <submittedName>
        <fullName evidence="2">Uncharacterized protein</fullName>
    </submittedName>
</protein>
<dbReference type="OrthoDB" id="1876167at2759"/>
<dbReference type="AlphaFoldDB" id="A4S9G4"/>
<feature type="compositionally biased region" description="Polar residues" evidence="1">
    <location>
        <begin position="76"/>
        <end position="86"/>
    </location>
</feature>
<organism evidence="2 3">
    <name type="scientific">Ostreococcus lucimarinus (strain CCE9901)</name>
    <dbReference type="NCBI Taxonomy" id="436017"/>
    <lineage>
        <taxon>Eukaryota</taxon>
        <taxon>Viridiplantae</taxon>
        <taxon>Chlorophyta</taxon>
        <taxon>Mamiellophyceae</taxon>
        <taxon>Mamiellales</taxon>
        <taxon>Bathycoccaceae</taxon>
        <taxon>Ostreococcus</taxon>
    </lineage>
</organism>
<reference evidence="2 3" key="1">
    <citation type="journal article" date="2007" name="Proc. Natl. Acad. Sci. U.S.A.">
        <title>The tiny eukaryote Ostreococcus provides genomic insights into the paradox of plankton speciation.</title>
        <authorList>
            <person name="Palenik B."/>
            <person name="Grimwood J."/>
            <person name="Aerts A."/>
            <person name="Rouze P."/>
            <person name="Salamov A."/>
            <person name="Putnam N."/>
            <person name="Dupont C."/>
            <person name="Jorgensen R."/>
            <person name="Derelle E."/>
            <person name="Rombauts S."/>
            <person name="Zhou K."/>
            <person name="Otillar R."/>
            <person name="Merchant S.S."/>
            <person name="Podell S."/>
            <person name="Gaasterland T."/>
            <person name="Napoli C."/>
            <person name="Gendler K."/>
            <person name="Manuell A."/>
            <person name="Tai V."/>
            <person name="Vallon O."/>
            <person name="Piganeau G."/>
            <person name="Jancek S."/>
            <person name="Heijde M."/>
            <person name="Jabbari K."/>
            <person name="Bowler C."/>
            <person name="Lohr M."/>
            <person name="Robbens S."/>
            <person name="Werner G."/>
            <person name="Dubchak I."/>
            <person name="Pazour G.J."/>
            <person name="Ren Q."/>
            <person name="Paulsen I."/>
            <person name="Delwiche C."/>
            <person name="Schmutz J."/>
            <person name="Rokhsar D."/>
            <person name="Van de Peer Y."/>
            <person name="Moreau H."/>
            <person name="Grigoriev I.V."/>
        </authorList>
    </citation>
    <scope>NUCLEOTIDE SEQUENCE [LARGE SCALE GENOMIC DNA]</scope>
    <source>
        <strain evidence="2 3">CCE9901</strain>
    </source>
</reference>
<dbReference type="HOGENOM" id="CLU_177255_0_0_1"/>
<evidence type="ECO:0000313" key="3">
    <source>
        <dbReference type="Proteomes" id="UP000001568"/>
    </source>
</evidence>
<dbReference type="STRING" id="436017.A4S9G4"/>
<keyword evidence="3" id="KW-1185">Reference proteome</keyword>
<evidence type="ECO:0000313" key="2">
    <source>
        <dbReference type="EMBL" id="ABP00223.1"/>
    </source>
</evidence>
<dbReference type="Gene3D" id="1.20.1170.10">
    <property type="match status" value="1"/>
</dbReference>
<dbReference type="Proteomes" id="UP000001568">
    <property type="component" value="Chromosome 16"/>
</dbReference>
<feature type="region of interest" description="Disordered" evidence="1">
    <location>
        <begin position="66"/>
        <end position="96"/>
    </location>
</feature>